<evidence type="ECO:0008006" key="3">
    <source>
        <dbReference type="Google" id="ProtNLM"/>
    </source>
</evidence>
<evidence type="ECO:0000313" key="1">
    <source>
        <dbReference type="EMBL" id="BCO26175.1"/>
    </source>
</evidence>
<protein>
    <recommendedName>
        <fullName evidence="3">Lipoprotein</fullName>
    </recommendedName>
</protein>
<proteinExistence type="predicted"/>
<organism evidence="1 2">
    <name type="scientific">Rhodoferax lithotrophicus</name>
    <dbReference type="NCBI Taxonomy" id="2798804"/>
    <lineage>
        <taxon>Bacteria</taxon>
        <taxon>Pseudomonadati</taxon>
        <taxon>Pseudomonadota</taxon>
        <taxon>Betaproteobacteria</taxon>
        <taxon>Burkholderiales</taxon>
        <taxon>Comamonadaceae</taxon>
        <taxon>Rhodoferax</taxon>
    </lineage>
</organism>
<keyword evidence="2" id="KW-1185">Reference proteome</keyword>
<dbReference type="Proteomes" id="UP000824366">
    <property type="component" value="Chromosome"/>
</dbReference>
<dbReference type="EMBL" id="AP024238">
    <property type="protein sequence ID" value="BCO26175.1"/>
    <property type="molecule type" value="Genomic_DNA"/>
</dbReference>
<reference evidence="1 2" key="1">
    <citation type="journal article" date="2021" name="Microbiol. Spectr.">
        <title>A Single Bacterium Capable of Oxidation and Reduction of Iron at Circumneutral pH.</title>
        <authorList>
            <person name="Kato S."/>
            <person name="Ohkuma M."/>
        </authorList>
    </citation>
    <scope>NUCLEOTIDE SEQUENCE [LARGE SCALE GENOMIC DNA]</scope>
    <source>
        <strain evidence="1 2">MIZ03</strain>
    </source>
</reference>
<sequence length="423" mass="41813">MKLAKKIGLLSTLSVLLLAGCGGGDSVVANNSTPMLSGTAAVGLPIVGGHVNVVCAGGSALSTTTLSTGAWQVTTSGQTLPCAVQVSGGTVNGSANSTPYHSIAISFGTVNITPLTDLVVAHLAGNTPATWFTGLNAAGLQAVTSAKVTTALSNVNTALGLTATLNGANPLTSVFTASHGNLLDDILEALAAAGSNHAALLGLATQTSFSAPAGFNFANAYASVVASHNAGGGGTTPTCAAGETVLTYSGNPPYTNGQQLCFSASPTALSFSGKTLTNPTVNSAVSAPFSALLFSDAGYIYEVILNAGALYEINVSNAGHTYLGQFVIPAPANTGAANLQVQVSATGLSLTIPVSNAPVPSSQADFCNGINSDSTFAGIGTSGGGTLSITGCTFANKVGHITANLSITGLGITIPYVITYTYQ</sequence>
<gene>
    <name evidence="1" type="ORF">MIZ03_1055</name>
</gene>
<evidence type="ECO:0000313" key="2">
    <source>
        <dbReference type="Proteomes" id="UP000824366"/>
    </source>
</evidence>
<name>A0ABM7MJ32_9BURK</name>
<dbReference type="PROSITE" id="PS51257">
    <property type="entry name" value="PROKAR_LIPOPROTEIN"/>
    <property type="match status" value="1"/>
</dbReference>
<accession>A0ABM7MJ32</accession>